<sequence length="201" mass="21807">MIQQGHVVLPHGAALVRLAPASRSCFVAGTAILMADGRTRPIEAVRPGDHVIGRRGRPNRVMASLRARLGQRRLYGLNDGQPFVTVDHPFLTTEGWKALDPVATRSRHPGLQLEALQLGDRLCRGTMFSPSLWHGRVPVTEGLLFVQGTAELVSIEAVDADPGTHLFDLVLDGDHGYVADGWIVCGRGGEEEAIRSGRDRP</sequence>
<feature type="domain" description="Hom-end-associated Hint" evidence="1">
    <location>
        <begin position="25"/>
        <end position="66"/>
    </location>
</feature>
<protein>
    <submittedName>
        <fullName evidence="2">Hint domain-containing homing endonuclease</fullName>
    </submittedName>
</protein>
<comment type="caution">
    <text evidence="2">The sequence shown here is derived from an EMBL/GenBank/DDBJ whole genome shotgun (WGS) entry which is preliminary data.</text>
</comment>
<dbReference type="RefSeq" id="WP_418159917.1">
    <property type="nucleotide sequence ID" value="NZ_JBBLZC010000012.1"/>
</dbReference>
<dbReference type="InterPro" id="IPR036844">
    <property type="entry name" value="Hint_dom_sf"/>
</dbReference>
<dbReference type="EMBL" id="JBBLZC010000012">
    <property type="protein sequence ID" value="MEK0084069.1"/>
    <property type="molecule type" value="Genomic_DNA"/>
</dbReference>
<dbReference type="Pfam" id="PF05203">
    <property type="entry name" value="Hom_end_hint"/>
    <property type="match status" value="1"/>
</dbReference>
<dbReference type="Gene3D" id="2.170.16.10">
    <property type="entry name" value="Hedgehog/Intein (Hint) domain"/>
    <property type="match status" value="1"/>
</dbReference>
<keyword evidence="2" id="KW-0255">Endonuclease</keyword>
<gene>
    <name evidence="2" type="ORF">U1T56_12970</name>
</gene>
<evidence type="ECO:0000313" key="2">
    <source>
        <dbReference type="EMBL" id="MEK0084069.1"/>
    </source>
</evidence>
<keyword evidence="3" id="KW-1185">Reference proteome</keyword>
<accession>A0ABU8XSP5</accession>
<keyword evidence="2" id="KW-0378">Hydrolase</keyword>
<reference evidence="2 3" key="1">
    <citation type="submission" date="2024-01" db="EMBL/GenBank/DDBJ databases">
        <title>Multi-omics insights into the function and evolution of sodium benzoate biodegradation pathways in Benzoatithermus flavus gen. nov., sp. nov. from hot spring.</title>
        <authorList>
            <person name="Hu C.-J."/>
            <person name="Li W.-J."/>
        </authorList>
    </citation>
    <scope>NUCLEOTIDE SEQUENCE [LARGE SCALE GENOMIC DNA]</scope>
    <source>
        <strain evidence="2 3">SYSU G07066</strain>
    </source>
</reference>
<dbReference type="InterPro" id="IPR007868">
    <property type="entry name" value="Hom_end_hint"/>
</dbReference>
<dbReference type="CDD" id="cd00081">
    <property type="entry name" value="Hint"/>
    <property type="match status" value="1"/>
</dbReference>
<dbReference type="Proteomes" id="UP001375743">
    <property type="component" value="Unassembled WGS sequence"/>
</dbReference>
<dbReference type="SUPFAM" id="SSF51294">
    <property type="entry name" value="Hedgehog/intein (Hint) domain"/>
    <property type="match status" value="1"/>
</dbReference>
<evidence type="ECO:0000313" key="3">
    <source>
        <dbReference type="Proteomes" id="UP001375743"/>
    </source>
</evidence>
<name>A0ABU8XSP5_9PROT</name>
<dbReference type="GO" id="GO:0004519">
    <property type="term" value="F:endonuclease activity"/>
    <property type="evidence" value="ECO:0007669"/>
    <property type="project" value="UniProtKB-KW"/>
</dbReference>
<keyword evidence="2" id="KW-0540">Nuclease</keyword>
<organism evidence="2 3">
    <name type="scientific">Benzoatithermus flavus</name>
    <dbReference type="NCBI Taxonomy" id="3108223"/>
    <lineage>
        <taxon>Bacteria</taxon>
        <taxon>Pseudomonadati</taxon>
        <taxon>Pseudomonadota</taxon>
        <taxon>Alphaproteobacteria</taxon>
        <taxon>Geminicoccales</taxon>
        <taxon>Geminicoccaceae</taxon>
        <taxon>Benzoatithermus</taxon>
    </lineage>
</organism>
<evidence type="ECO:0000259" key="1">
    <source>
        <dbReference type="Pfam" id="PF05203"/>
    </source>
</evidence>
<proteinExistence type="predicted"/>